<dbReference type="Gene3D" id="3.40.50.410">
    <property type="entry name" value="von Willebrand factor, type A domain"/>
    <property type="match status" value="1"/>
</dbReference>
<dbReference type="InterPro" id="IPR022156">
    <property type="entry name" value="Uncharacterised_YfbK_N"/>
</dbReference>
<proteinExistence type="predicted"/>
<dbReference type="InterPro" id="IPR051266">
    <property type="entry name" value="CLCR"/>
</dbReference>
<keyword evidence="3" id="KW-1185">Reference proteome</keyword>
<dbReference type="Proteomes" id="UP001597510">
    <property type="component" value="Unassembled WGS sequence"/>
</dbReference>
<dbReference type="Pfam" id="PF12450">
    <property type="entry name" value="vWF_A"/>
    <property type="match status" value="1"/>
</dbReference>
<sequence>MGIKILLLTLTLFLGFFFVQDRTITGTVTSATDNMALPGITVTIKGTNKGTTTDANGKYSIKISNLHSTLVFQGIGFTTEEVKIKENKSVYDVKLKDAAASLEEAVVIGYSVEGLHNTQRVSVHKSKMGREAYATAPMMNQIATADYNTEEYGTFEENVFHETKKDALTTFSIDVDRAAYSNMRRMINSGQLPPKDAIRIEEMINYFDYDYKQPTGKDPVSFQTEISDSPWNKGLKLLHIGLQAKKIPTDNLPASNLVFLIDVSGSMSDFNKLPLLKQGFKLLVDQLRPKDHVAIVVYAGAAGMVLPSTSGKEKTKIKEALENLQAGGSTAGGEGIKLAYKIALDNFIKGGNNRVILATDGDFNIGASSEADLKSMIEEKRESGVYLSVLGFGMGNYKDNKMETLADKGNGNYAYIDDLQEAQKTFVTEFGGTLFTVAKDVKLQLEFNPKYVKAYRLIGYENRHLNNEDFNDDKKDAGDMGSGHTVTAIYEIIPAGIESLYLSKVDPLKYQESKNLSDVANSNEVLTIKLRFKLPDEKTSKLMEEVVYDKHTAFDKTSDNFRLSASVAEFGLLLRQSAFKGNASFEHIIATAKSARGEDEEGYRAEFIKLVKTAQLLSNKDLARDK</sequence>
<name>A0ABW5JCG2_9BACT</name>
<reference evidence="3" key="1">
    <citation type="journal article" date="2019" name="Int. J. Syst. Evol. Microbiol.">
        <title>The Global Catalogue of Microorganisms (GCM) 10K type strain sequencing project: providing services to taxonomists for standard genome sequencing and annotation.</title>
        <authorList>
            <consortium name="The Broad Institute Genomics Platform"/>
            <consortium name="The Broad Institute Genome Sequencing Center for Infectious Disease"/>
            <person name="Wu L."/>
            <person name="Ma J."/>
        </authorList>
    </citation>
    <scope>NUCLEOTIDE SEQUENCE [LARGE SCALE GENOMIC DNA]</scope>
    <source>
        <strain evidence="3">KCTC 52344</strain>
    </source>
</reference>
<dbReference type="RefSeq" id="WP_340234004.1">
    <property type="nucleotide sequence ID" value="NZ_JBBEWC010000001.1"/>
</dbReference>
<comment type="caution">
    <text evidence="2">The sequence shown here is derived from an EMBL/GenBank/DDBJ whole genome shotgun (WGS) entry which is preliminary data.</text>
</comment>
<dbReference type="PANTHER" id="PTHR10579:SF43">
    <property type="entry name" value="ZINC FINGER (C3HC4-TYPE RING FINGER) FAMILY PROTEIN"/>
    <property type="match status" value="1"/>
</dbReference>
<dbReference type="SMART" id="SM00327">
    <property type="entry name" value="VWA"/>
    <property type="match status" value="1"/>
</dbReference>
<dbReference type="Pfam" id="PF12034">
    <property type="entry name" value="YfbK_C"/>
    <property type="match status" value="1"/>
</dbReference>
<dbReference type="InterPro" id="IPR008969">
    <property type="entry name" value="CarboxyPept-like_regulatory"/>
</dbReference>
<dbReference type="Pfam" id="PF00092">
    <property type="entry name" value="VWA"/>
    <property type="match status" value="1"/>
</dbReference>
<protein>
    <submittedName>
        <fullName evidence="2">von Willebrand factor type A domain-containing protein</fullName>
    </submittedName>
</protein>
<dbReference type="EMBL" id="JBHULC010000038">
    <property type="protein sequence ID" value="MFD2523766.1"/>
    <property type="molecule type" value="Genomic_DNA"/>
</dbReference>
<evidence type="ECO:0000313" key="2">
    <source>
        <dbReference type="EMBL" id="MFD2523766.1"/>
    </source>
</evidence>
<dbReference type="InterPro" id="IPR036465">
    <property type="entry name" value="vWFA_dom_sf"/>
</dbReference>
<organism evidence="2 3">
    <name type="scientific">Emticicia soli</name>
    <dbReference type="NCBI Taxonomy" id="2027878"/>
    <lineage>
        <taxon>Bacteria</taxon>
        <taxon>Pseudomonadati</taxon>
        <taxon>Bacteroidota</taxon>
        <taxon>Cytophagia</taxon>
        <taxon>Cytophagales</taxon>
        <taxon>Leadbetterellaceae</taxon>
        <taxon>Emticicia</taxon>
    </lineage>
</organism>
<dbReference type="PROSITE" id="PS50234">
    <property type="entry name" value="VWFA"/>
    <property type="match status" value="1"/>
</dbReference>
<dbReference type="CDD" id="cd01465">
    <property type="entry name" value="vWA_subgroup"/>
    <property type="match status" value="1"/>
</dbReference>
<evidence type="ECO:0000313" key="3">
    <source>
        <dbReference type="Proteomes" id="UP001597510"/>
    </source>
</evidence>
<evidence type="ECO:0000259" key="1">
    <source>
        <dbReference type="PROSITE" id="PS50234"/>
    </source>
</evidence>
<dbReference type="SUPFAM" id="SSF49464">
    <property type="entry name" value="Carboxypeptidase regulatory domain-like"/>
    <property type="match status" value="1"/>
</dbReference>
<dbReference type="PANTHER" id="PTHR10579">
    <property type="entry name" value="CALCIUM-ACTIVATED CHLORIDE CHANNEL REGULATOR"/>
    <property type="match status" value="1"/>
</dbReference>
<accession>A0ABW5JCG2</accession>
<dbReference type="SUPFAM" id="SSF53300">
    <property type="entry name" value="vWA-like"/>
    <property type="match status" value="1"/>
</dbReference>
<feature type="domain" description="VWFA" evidence="1">
    <location>
        <begin position="256"/>
        <end position="430"/>
    </location>
</feature>
<dbReference type="InterPro" id="IPR021908">
    <property type="entry name" value="YfbK_C"/>
</dbReference>
<dbReference type="Pfam" id="PF13715">
    <property type="entry name" value="CarbopepD_reg_2"/>
    <property type="match status" value="1"/>
</dbReference>
<gene>
    <name evidence="2" type="ORF">ACFSR2_22895</name>
</gene>
<dbReference type="Gene3D" id="2.60.40.1120">
    <property type="entry name" value="Carboxypeptidase-like, regulatory domain"/>
    <property type="match status" value="1"/>
</dbReference>
<dbReference type="InterPro" id="IPR002035">
    <property type="entry name" value="VWF_A"/>
</dbReference>